<name>A0ABP0I665_9DINO</name>
<protein>
    <submittedName>
        <fullName evidence="2">Uncharacterized protein</fullName>
    </submittedName>
</protein>
<sequence length="102" mass="11338">MQTVSAQINRHRPPILRPSMFLGRWAMRHFLVILLGDAAMAALDRCKGDLAGDKIWMCPDVDVRQCSVSYARTGFTPQYIQCAVAGKSCVAFGPLCEPRTPR</sequence>
<evidence type="ECO:0000313" key="3">
    <source>
        <dbReference type="Proteomes" id="UP001642484"/>
    </source>
</evidence>
<evidence type="ECO:0000256" key="1">
    <source>
        <dbReference type="SAM" id="SignalP"/>
    </source>
</evidence>
<feature type="chain" id="PRO_5045588147" evidence="1">
    <location>
        <begin position="42"/>
        <end position="102"/>
    </location>
</feature>
<keyword evidence="3" id="KW-1185">Reference proteome</keyword>
<comment type="caution">
    <text evidence="2">The sequence shown here is derived from an EMBL/GenBank/DDBJ whole genome shotgun (WGS) entry which is preliminary data.</text>
</comment>
<gene>
    <name evidence="2" type="ORF">CCMP2556_LOCUS4651</name>
</gene>
<dbReference type="Proteomes" id="UP001642484">
    <property type="component" value="Unassembled WGS sequence"/>
</dbReference>
<feature type="signal peptide" evidence="1">
    <location>
        <begin position="1"/>
        <end position="41"/>
    </location>
</feature>
<dbReference type="EMBL" id="CAXAMN010001914">
    <property type="protein sequence ID" value="CAK8996904.1"/>
    <property type="molecule type" value="Genomic_DNA"/>
</dbReference>
<accession>A0ABP0I665</accession>
<keyword evidence="1" id="KW-0732">Signal</keyword>
<evidence type="ECO:0000313" key="2">
    <source>
        <dbReference type="EMBL" id="CAK8996904.1"/>
    </source>
</evidence>
<organism evidence="2 3">
    <name type="scientific">Durusdinium trenchii</name>
    <dbReference type="NCBI Taxonomy" id="1381693"/>
    <lineage>
        <taxon>Eukaryota</taxon>
        <taxon>Sar</taxon>
        <taxon>Alveolata</taxon>
        <taxon>Dinophyceae</taxon>
        <taxon>Suessiales</taxon>
        <taxon>Symbiodiniaceae</taxon>
        <taxon>Durusdinium</taxon>
    </lineage>
</organism>
<proteinExistence type="predicted"/>
<reference evidence="2 3" key="1">
    <citation type="submission" date="2024-02" db="EMBL/GenBank/DDBJ databases">
        <authorList>
            <person name="Chen Y."/>
            <person name="Shah S."/>
            <person name="Dougan E. K."/>
            <person name="Thang M."/>
            <person name="Chan C."/>
        </authorList>
    </citation>
    <scope>NUCLEOTIDE SEQUENCE [LARGE SCALE GENOMIC DNA]</scope>
</reference>